<evidence type="ECO:0000313" key="3">
    <source>
        <dbReference type="Proteomes" id="UP001515480"/>
    </source>
</evidence>
<name>A0AB34J4Y6_PRYPA</name>
<reference evidence="2 3" key="1">
    <citation type="journal article" date="2024" name="Science">
        <title>Giant polyketide synthase enzymes in the biosynthesis of giant marine polyether toxins.</title>
        <authorList>
            <person name="Fallon T.R."/>
            <person name="Shende V.V."/>
            <person name="Wierzbicki I.H."/>
            <person name="Pendleton A.L."/>
            <person name="Watervoot N.F."/>
            <person name="Auber R.P."/>
            <person name="Gonzalez D.J."/>
            <person name="Wisecaver J.H."/>
            <person name="Moore B.S."/>
        </authorList>
    </citation>
    <scope>NUCLEOTIDE SEQUENCE [LARGE SCALE GENOMIC DNA]</scope>
    <source>
        <strain evidence="2 3">12B1</strain>
    </source>
</reference>
<evidence type="ECO:0000313" key="2">
    <source>
        <dbReference type="EMBL" id="KAL1511825.1"/>
    </source>
</evidence>
<accession>A0AB34J4Y6</accession>
<feature type="region of interest" description="Disordered" evidence="1">
    <location>
        <begin position="208"/>
        <end position="255"/>
    </location>
</feature>
<gene>
    <name evidence="2" type="ORF">AB1Y20_005110</name>
</gene>
<feature type="compositionally biased region" description="Basic and acidic residues" evidence="1">
    <location>
        <begin position="223"/>
        <end position="242"/>
    </location>
</feature>
<dbReference type="Proteomes" id="UP001515480">
    <property type="component" value="Unassembled WGS sequence"/>
</dbReference>
<evidence type="ECO:0000256" key="1">
    <source>
        <dbReference type="SAM" id="MobiDB-lite"/>
    </source>
</evidence>
<keyword evidence="3" id="KW-1185">Reference proteome</keyword>
<protein>
    <submittedName>
        <fullName evidence="2">Uncharacterized protein</fullName>
    </submittedName>
</protein>
<dbReference type="EMBL" id="JBGBPQ010000013">
    <property type="protein sequence ID" value="KAL1511825.1"/>
    <property type="molecule type" value="Genomic_DNA"/>
</dbReference>
<proteinExistence type="predicted"/>
<sequence length="255" mass="28398">MSTMHSVIGVLSDGNALYEWVITHADDHKASSQLILKESLKKLVISPNASADDVDEVLRIIQVSWPKIKGYDNSTPAESIEYALGLFPSTYVRMSYIAALMVHQDGGGRWQSFSEFRTEVVERLKCMDVREGPPAEQTAFPAVHASHAKSSSRMHASACKTCDMSFCDGRTCVVFNESAPVKATGSAKKLVYYLRMYAKEKKLSNMKGVRPPDDCMVQNTARQGKEAQLHKGDRQDKQIGKDAHRRRSRRMRGGG</sequence>
<feature type="compositionally biased region" description="Basic residues" evidence="1">
    <location>
        <begin position="243"/>
        <end position="255"/>
    </location>
</feature>
<comment type="caution">
    <text evidence="2">The sequence shown here is derived from an EMBL/GenBank/DDBJ whole genome shotgun (WGS) entry which is preliminary data.</text>
</comment>
<organism evidence="2 3">
    <name type="scientific">Prymnesium parvum</name>
    <name type="common">Toxic golden alga</name>
    <dbReference type="NCBI Taxonomy" id="97485"/>
    <lineage>
        <taxon>Eukaryota</taxon>
        <taxon>Haptista</taxon>
        <taxon>Haptophyta</taxon>
        <taxon>Prymnesiophyceae</taxon>
        <taxon>Prymnesiales</taxon>
        <taxon>Prymnesiaceae</taxon>
        <taxon>Prymnesium</taxon>
    </lineage>
</organism>
<dbReference type="AlphaFoldDB" id="A0AB34J4Y6"/>